<feature type="transmembrane region" description="Helical" evidence="7">
    <location>
        <begin position="204"/>
        <end position="224"/>
    </location>
</feature>
<organism evidence="8 9">
    <name type="scientific">Mixta intestinalis</name>
    <dbReference type="NCBI Taxonomy" id="1615494"/>
    <lineage>
        <taxon>Bacteria</taxon>
        <taxon>Pseudomonadati</taxon>
        <taxon>Pseudomonadota</taxon>
        <taxon>Gammaproteobacteria</taxon>
        <taxon>Enterobacterales</taxon>
        <taxon>Erwiniaceae</taxon>
        <taxon>Mixta</taxon>
    </lineage>
</organism>
<dbReference type="OrthoDB" id="9808458at2"/>
<dbReference type="Pfam" id="PF00860">
    <property type="entry name" value="Xan_ur_permease"/>
    <property type="match status" value="1"/>
</dbReference>
<dbReference type="RefSeq" id="WP_160622531.1">
    <property type="nucleotide sequence ID" value="NZ_CP028271.1"/>
</dbReference>
<evidence type="ECO:0000256" key="5">
    <source>
        <dbReference type="ARBA" id="ARBA00022989"/>
    </source>
</evidence>
<feature type="transmembrane region" description="Helical" evidence="7">
    <location>
        <begin position="55"/>
        <end position="74"/>
    </location>
</feature>
<gene>
    <name evidence="8" type="primary">ghxP</name>
    <name evidence="8" type="ORF">C7M51_03061</name>
</gene>
<proteinExistence type="inferred from homology"/>
<keyword evidence="5 7" id="KW-1133">Transmembrane helix</keyword>
<feature type="transmembrane region" description="Helical" evidence="7">
    <location>
        <begin position="390"/>
        <end position="416"/>
    </location>
</feature>
<keyword evidence="6 7" id="KW-0472">Membrane</keyword>
<evidence type="ECO:0000256" key="4">
    <source>
        <dbReference type="ARBA" id="ARBA00022692"/>
    </source>
</evidence>
<feature type="transmembrane region" description="Helical" evidence="7">
    <location>
        <begin position="171"/>
        <end position="197"/>
    </location>
</feature>
<evidence type="ECO:0000256" key="1">
    <source>
        <dbReference type="ARBA" id="ARBA00004141"/>
    </source>
</evidence>
<evidence type="ECO:0000313" key="8">
    <source>
        <dbReference type="EMBL" id="QHM72743.1"/>
    </source>
</evidence>
<comment type="similarity">
    <text evidence="2">Belongs to the nucleobase:cation symporter-2 (NCS2) (TC 2.A.40) family. Azg-like subfamily.</text>
</comment>
<dbReference type="EMBL" id="CP028271">
    <property type="protein sequence ID" value="QHM72743.1"/>
    <property type="molecule type" value="Genomic_DNA"/>
</dbReference>
<feature type="transmembrane region" description="Helical" evidence="7">
    <location>
        <begin position="141"/>
        <end position="165"/>
    </location>
</feature>
<feature type="transmembrane region" description="Helical" evidence="7">
    <location>
        <begin position="428"/>
        <end position="448"/>
    </location>
</feature>
<feature type="transmembrane region" description="Helical" evidence="7">
    <location>
        <begin position="357"/>
        <end position="378"/>
    </location>
</feature>
<keyword evidence="3" id="KW-0813">Transport</keyword>
<reference evidence="8 9" key="1">
    <citation type="submission" date="2018-03" db="EMBL/GenBank/DDBJ databases">
        <title>Pantoea intestinalis SRCM103226 isolated form the mealworm.</title>
        <authorList>
            <person name="Jeong D.-Y."/>
            <person name="Kim J.W."/>
        </authorList>
    </citation>
    <scope>NUCLEOTIDE SEQUENCE [LARGE SCALE GENOMIC DNA]</scope>
    <source>
        <strain evidence="8 9">SRCM103226</strain>
    </source>
</reference>
<dbReference type="KEGG" id="mint:C7M51_03061"/>
<dbReference type="PANTHER" id="PTHR43337">
    <property type="entry name" value="XANTHINE/URACIL PERMEASE C887.17-RELATED"/>
    <property type="match status" value="1"/>
</dbReference>
<evidence type="ECO:0000313" key="9">
    <source>
        <dbReference type="Proteomes" id="UP000464053"/>
    </source>
</evidence>
<feature type="transmembrane region" description="Helical" evidence="7">
    <location>
        <begin position="107"/>
        <end position="129"/>
    </location>
</feature>
<keyword evidence="9" id="KW-1185">Reference proteome</keyword>
<evidence type="ECO:0000256" key="2">
    <source>
        <dbReference type="ARBA" id="ARBA00005697"/>
    </source>
</evidence>
<feature type="transmembrane region" description="Helical" evidence="7">
    <location>
        <begin position="29"/>
        <end position="49"/>
    </location>
</feature>
<dbReference type="GO" id="GO:0015208">
    <property type="term" value="F:guanine transmembrane transporter activity"/>
    <property type="evidence" value="ECO:0007669"/>
    <property type="project" value="TreeGrafter"/>
</dbReference>
<dbReference type="InterPro" id="IPR006043">
    <property type="entry name" value="NCS2"/>
</dbReference>
<comment type="subcellular location">
    <subcellularLocation>
        <location evidence="1">Membrane</location>
        <topology evidence="1">Multi-pass membrane protein</topology>
    </subcellularLocation>
</comment>
<evidence type="ECO:0000256" key="7">
    <source>
        <dbReference type="SAM" id="Phobius"/>
    </source>
</evidence>
<sequence length="449" mass="45850">MSTPSQPARRSLDAWFQISARGSSVRQEIIAGLTTFLAMVYSVIVVPGMLGKAGFPPAAVFVSTCLVASVGSIIMGLWANLPMAIGCAISLTAFTAFSLVLGQQIAIPVALGAVFLMGVLFTLISATGIRAWILRNLPMGVAHGTGIGIGLFLLLIASDGVGLVVKNPAAGLPVALGDFTSFPVIMTLLGLAAIFGLEKRRVPGGILLTIIVISLIGLAVDPAVSFKGLFAMPSLNDANGQSLLFSLDIGGALQTAVLPSVLALVMTAVFDATGTIRAVAGQANLLDKDGQIISGGKALTTDSLSSIFAGLVGASPAAVYIESAAGTAAGGKTGLTAIVVGVLFLLILFMSPLAYLVPAYATAPALMYVGLLMLSNVAKIDFNDFVDAMSGLLTAVFIVLTCNIVTGIMVGFGSLVIGRLFAGEWRKLNVGTVIIAVALVAFYAGGWAL</sequence>
<dbReference type="GO" id="GO:0005886">
    <property type="term" value="C:plasma membrane"/>
    <property type="evidence" value="ECO:0007669"/>
    <property type="project" value="TreeGrafter"/>
</dbReference>
<name>A0A6P1Q2B8_9GAMM</name>
<feature type="transmembrane region" description="Helical" evidence="7">
    <location>
        <begin position="81"/>
        <end position="101"/>
    </location>
</feature>
<evidence type="ECO:0000256" key="3">
    <source>
        <dbReference type="ARBA" id="ARBA00022448"/>
    </source>
</evidence>
<keyword evidence="4 7" id="KW-0812">Transmembrane</keyword>
<dbReference type="AlphaFoldDB" id="A0A6P1Q2B8"/>
<feature type="transmembrane region" description="Helical" evidence="7">
    <location>
        <begin position="244"/>
        <end position="270"/>
    </location>
</feature>
<dbReference type="InterPro" id="IPR045018">
    <property type="entry name" value="Azg-like"/>
</dbReference>
<dbReference type="Proteomes" id="UP000464053">
    <property type="component" value="Chromosome"/>
</dbReference>
<feature type="transmembrane region" description="Helical" evidence="7">
    <location>
        <begin position="333"/>
        <end position="350"/>
    </location>
</feature>
<accession>A0A6P1Q2B8</accession>
<dbReference type="PANTHER" id="PTHR43337:SF4">
    <property type="entry name" value="GUANINE_HYPOXANTHINE PERMEASE GHXQ"/>
    <property type="match status" value="1"/>
</dbReference>
<protein>
    <submittedName>
        <fullName evidence="8">Guanine/hypoxanthine permease GhxP</fullName>
    </submittedName>
</protein>
<evidence type="ECO:0000256" key="6">
    <source>
        <dbReference type="ARBA" id="ARBA00023136"/>
    </source>
</evidence>
<feature type="transmembrane region" description="Helical" evidence="7">
    <location>
        <begin position="304"/>
        <end position="321"/>
    </location>
</feature>